<sequence>MSPLVVPLLYLLGKDKKKVDRSSQAEAPARTKNARNTQATPSVRAAEHLKGVCLRSWLWPPKSQRGHSTTTDITKAAIQAPSAGHSSTLQPPDQTQVLQPVLRQRDTVLDDSPPPAYEDQEALAPLYMGLSREYEIRIIQFVDSVMPTVHDLLARSLDLATLTPIAAAVREGCICAGATVCKATFQKTAAEVNDTVNEGCQKAVRALIAAVATAPERKWIGVAAGTATTITLIAQHVLVLGEMTTMTFVAKSQLTTALDAAAATITLRSINKNHDLSDIPLPARKEFLSGL</sequence>
<evidence type="ECO:0000256" key="1">
    <source>
        <dbReference type="SAM" id="MobiDB-lite"/>
    </source>
</evidence>
<reference evidence="2 3" key="1">
    <citation type="submission" date="2024-02" db="EMBL/GenBank/DDBJ databases">
        <title>First draft genome assembly of two strains of Seiridium cardinale.</title>
        <authorList>
            <person name="Emiliani G."/>
            <person name="Scali E."/>
        </authorList>
    </citation>
    <scope>NUCLEOTIDE SEQUENCE [LARGE SCALE GENOMIC DNA]</scope>
    <source>
        <strain evidence="2 3">BM-138-000479</strain>
    </source>
</reference>
<proteinExistence type="predicted"/>
<evidence type="ECO:0000313" key="3">
    <source>
        <dbReference type="Proteomes" id="UP001465668"/>
    </source>
</evidence>
<evidence type="ECO:0000313" key="2">
    <source>
        <dbReference type="EMBL" id="KAK9770050.1"/>
    </source>
</evidence>
<organism evidence="2 3">
    <name type="scientific">Seiridium cardinale</name>
    <dbReference type="NCBI Taxonomy" id="138064"/>
    <lineage>
        <taxon>Eukaryota</taxon>
        <taxon>Fungi</taxon>
        <taxon>Dikarya</taxon>
        <taxon>Ascomycota</taxon>
        <taxon>Pezizomycotina</taxon>
        <taxon>Sordariomycetes</taxon>
        <taxon>Xylariomycetidae</taxon>
        <taxon>Amphisphaeriales</taxon>
        <taxon>Sporocadaceae</taxon>
        <taxon>Seiridium</taxon>
    </lineage>
</organism>
<gene>
    <name evidence="2" type="ORF">SCAR479_13239</name>
</gene>
<protein>
    <submittedName>
        <fullName evidence="2">Uncharacterized protein</fullName>
    </submittedName>
</protein>
<name>A0ABR2X8I7_9PEZI</name>
<dbReference type="EMBL" id="JARVKM010000102">
    <property type="protein sequence ID" value="KAK9770050.1"/>
    <property type="molecule type" value="Genomic_DNA"/>
</dbReference>
<accession>A0ABR2X8I7</accession>
<dbReference type="Proteomes" id="UP001465668">
    <property type="component" value="Unassembled WGS sequence"/>
</dbReference>
<keyword evidence="3" id="KW-1185">Reference proteome</keyword>
<feature type="region of interest" description="Disordered" evidence="1">
    <location>
        <begin position="17"/>
        <end position="44"/>
    </location>
</feature>
<comment type="caution">
    <text evidence="2">The sequence shown here is derived from an EMBL/GenBank/DDBJ whole genome shotgun (WGS) entry which is preliminary data.</text>
</comment>